<dbReference type="GO" id="GO:0003676">
    <property type="term" value="F:nucleic acid binding"/>
    <property type="evidence" value="ECO:0007669"/>
    <property type="project" value="InterPro"/>
</dbReference>
<feature type="domain" description="Protein NO VEIN C-terminal" evidence="1">
    <location>
        <begin position="16"/>
        <end position="76"/>
    </location>
</feature>
<dbReference type="Gene3D" id="3.40.1350.10">
    <property type="match status" value="1"/>
</dbReference>
<reference evidence="3" key="1">
    <citation type="submission" date="2020-05" db="EMBL/GenBank/DDBJ databases">
        <authorList>
            <person name="Chiriac C."/>
            <person name="Salcher M."/>
            <person name="Ghai R."/>
            <person name="Kavagutti S V."/>
        </authorList>
    </citation>
    <scope>NUCLEOTIDE SEQUENCE</scope>
</reference>
<evidence type="ECO:0000313" key="4">
    <source>
        <dbReference type="EMBL" id="CAB4215398.1"/>
    </source>
</evidence>
<dbReference type="EMBL" id="LR797429">
    <property type="protein sequence ID" value="CAB4215398.1"/>
    <property type="molecule type" value="Genomic_DNA"/>
</dbReference>
<protein>
    <recommendedName>
        <fullName evidence="1">Protein NO VEIN C-terminal domain-containing protein</fullName>
    </recommendedName>
</protein>
<dbReference type="EMBL" id="LR797176">
    <property type="protein sequence ID" value="CAB4191257.1"/>
    <property type="molecule type" value="Genomic_DNA"/>
</dbReference>
<name>A0A6J5RA54_9CAUD</name>
<evidence type="ECO:0000259" key="1">
    <source>
        <dbReference type="Pfam" id="PF13020"/>
    </source>
</evidence>
<evidence type="ECO:0000313" key="3">
    <source>
        <dbReference type="EMBL" id="CAB4191257.1"/>
    </source>
</evidence>
<dbReference type="EMBL" id="LR796902">
    <property type="protein sequence ID" value="CAB4173531.1"/>
    <property type="molecule type" value="Genomic_DNA"/>
</dbReference>
<proteinExistence type="predicted"/>
<organism evidence="3">
    <name type="scientific">uncultured Caudovirales phage</name>
    <dbReference type="NCBI Taxonomy" id="2100421"/>
    <lineage>
        <taxon>Viruses</taxon>
        <taxon>Duplodnaviria</taxon>
        <taxon>Heunggongvirae</taxon>
        <taxon>Uroviricota</taxon>
        <taxon>Caudoviricetes</taxon>
        <taxon>Peduoviridae</taxon>
        <taxon>Maltschvirus</taxon>
        <taxon>Maltschvirus maltsch</taxon>
    </lineage>
</organism>
<gene>
    <name evidence="3" type="ORF">UFOVP1228_17</name>
    <name evidence="4" type="ORF">UFOVP1481_21</name>
    <name evidence="2" type="ORF">UFOVP956_17</name>
</gene>
<dbReference type="Pfam" id="PF13020">
    <property type="entry name" value="NOV_C"/>
    <property type="match status" value="1"/>
</dbReference>
<accession>A0A6J5RA54</accession>
<dbReference type="InterPro" id="IPR011335">
    <property type="entry name" value="Restrct_endonuc-II-like"/>
</dbReference>
<dbReference type="InterPro" id="IPR024975">
    <property type="entry name" value="NOV_C"/>
</dbReference>
<dbReference type="InterPro" id="IPR011856">
    <property type="entry name" value="tRNA_endonuc-like_dom_sf"/>
</dbReference>
<sequence length="157" mass="17619">MTVNIPACFGLGDASEKQVIKYFTNKGFKAIKVDHKTHNYDIEATDKNGNICCIEVKTFGKPGYTTFFAETVQISAVNKIESIPEYLEHYDEIAYVIQYNRLNGFAYFFDCATLAKYVLANKSTERQNGTHTAKGLLIPCESAIAGFKYKKFMGLPV</sequence>
<dbReference type="SUPFAM" id="SSF52980">
    <property type="entry name" value="Restriction endonuclease-like"/>
    <property type="match status" value="1"/>
</dbReference>
<evidence type="ECO:0000313" key="2">
    <source>
        <dbReference type="EMBL" id="CAB4173531.1"/>
    </source>
</evidence>